<dbReference type="GO" id="GO:0005743">
    <property type="term" value="C:mitochondrial inner membrane"/>
    <property type="evidence" value="ECO:0007669"/>
    <property type="project" value="UniProtKB-SubCell"/>
</dbReference>
<sequence>MVTRQPLYLFRVLHKVKHDQYICCEKSLVFCLSKDCFSIDGRDRRASSLQLQSGQSALYHSSSSLNNKLLNEGLWPRLQRAEFASYQQERRLHLFRLLSGTAENKDKKTSKPTEGPDAEDCDDAVGDYQALKQRLDAIKKPSTLRPWTEVVVDTGRTVLSATVTVVKFTLSVPGRVKDFYAMPKDEWAAWKTGAWKTVKHEAHHYWVGTKLLWLDMKISSRLAIKAMRGLELTRRERRQLTRTAADMFRLVPMIVILVIPFMEFALPFLLKIFPNMLPSTYEDKLKKEEEMKRRLNIKLELARFLQETVAEIAKDMSNRKGSGHAKELYEFMKKVRNGEEVDNADILRFAQLFSDELNLDNWERMHLVSICQFVGLPPFGTDAFLRTRLRAHLKQIKQDDFQIEKEGLENLLEEELRSACRARGIRASFGTGAIPIMQRRLQDWLDLSLHRGLPSSLLLLSRAFTITADLQDVAQKKDLAYEKLKETLVSMPEVAVDRVGFEALGGEAEGVEALQKKLDLLKREEALIKEELARAAVAHWQQGAASSSHGKPSSKSTAGNVARSAVGSETSEEEVAAAAAEEQQRRLRKAVQALLDLATGSGVAKERVTFMELLKNETDRLNEDLFKKPTGTLVFSNKGMEVSKTPEGEEEEPLRGAGGTSVSGGAETEEDESMPKRLSDRVSRMLIDIEKELDKVELSIGSRMHVLDTNRDGIISQEELEQAFLLIKAQLTPEEHLQLYKQLRALSADNSGDIHMTNLLQLAASAKESAQSDAGVESVHIHIK</sequence>
<evidence type="ECO:0000256" key="11">
    <source>
        <dbReference type="ARBA" id="ARBA00031360"/>
    </source>
</evidence>
<protein>
    <recommendedName>
        <fullName evidence="3">Mitochondrial proton/calcium exchanger protein</fullName>
    </recommendedName>
    <alternativeName>
        <fullName evidence="11">Leucine zipper-EF-hand-containing transmembrane protein 1</fullName>
    </alternativeName>
</protein>
<comment type="similarity">
    <text evidence="2">Belongs to the LETM1 family.</text>
</comment>
<dbReference type="OrthoDB" id="275278at2759"/>
<evidence type="ECO:0000256" key="12">
    <source>
        <dbReference type="PROSITE-ProRule" id="PRU01094"/>
    </source>
</evidence>
<dbReference type="GO" id="GO:0005509">
    <property type="term" value="F:calcium ion binding"/>
    <property type="evidence" value="ECO:0007669"/>
    <property type="project" value="InterPro"/>
</dbReference>
<accession>A0A250XGG3</accession>
<evidence type="ECO:0000256" key="2">
    <source>
        <dbReference type="ARBA" id="ARBA00009584"/>
    </source>
</evidence>
<feature type="compositionally biased region" description="Low complexity" evidence="13">
    <location>
        <begin position="543"/>
        <end position="556"/>
    </location>
</feature>
<evidence type="ECO:0000313" key="18">
    <source>
        <dbReference type="Proteomes" id="UP000232323"/>
    </source>
</evidence>
<evidence type="ECO:0000256" key="13">
    <source>
        <dbReference type="SAM" id="MobiDB-lite"/>
    </source>
</evidence>
<dbReference type="InterPro" id="IPR011992">
    <property type="entry name" value="EF-hand-dom_pair"/>
</dbReference>
<dbReference type="InterPro" id="IPR033122">
    <property type="entry name" value="LETM1-like_RBD"/>
</dbReference>
<dbReference type="GO" id="GO:0043022">
    <property type="term" value="F:ribosome binding"/>
    <property type="evidence" value="ECO:0007669"/>
    <property type="project" value="InterPro"/>
</dbReference>
<evidence type="ECO:0000256" key="9">
    <source>
        <dbReference type="ARBA" id="ARBA00023128"/>
    </source>
</evidence>
<dbReference type="PROSITE" id="PS50222">
    <property type="entry name" value="EF_HAND_2"/>
    <property type="match status" value="1"/>
</dbReference>
<keyword evidence="8 14" id="KW-1133">Transmembrane helix</keyword>
<dbReference type="PROSITE" id="PS00018">
    <property type="entry name" value="EF_HAND_1"/>
    <property type="match status" value="1"/>
</dbReference>
<keyword evidence="5 14" id="KW-0812">Transmembrane</keyword>
<feature type="region of interest" description="Disordered" evidence="13">
    <location>
        <begin position="543"/>
        <end position="579"/>
    </location>
</feature>
<dbReference type="AlphaFoldDB" id="A0A250XGG3"/>
<evidence type="ECO:0000259" key="16">
    <source>
        <dbReference type="PROSITE" id="PS51758"/>
    </source>
</evidence>
<keyword evidence="18" id="KW-1185">Reference proteome</keyword>
<dbReference type="GO" id="GO:0015297">
    <property type="term" value="F:antiporter activity"/>
    <property type="evidence" value="ECO:0007669"/>
    <property type="project" value="UniProtKB-KW"/>
</dbReference>
<keyword evidence="9 12" id="KW-0496">Mitochondrion</keyword>
<dbReference type="InterPro" id="IPR018247">
    <property type="entry name" value="EF_Hand_1_Ca_BS"/>
</dbReference>
<comment type="caution">
    <text evidence="17">The sequence shown here is derived from an EMBL/GenBank/DDBJ whole genome shotgun (WGS) entry which is preliminary data.</text>
</comment>
<dbReference type="Gene3D" id="1.10.238.10">
    <property type="entry name" value="EF-hand"/>
    <property type="match status" value="1"/>
</dbReference>
<gene>
    <name evidence="17" type="ORF">CEUSTIGMA_g9427.t1</name>
</gene>
<keyword evidence="10 14" id="KW-0472">Membrane</keyword>
<dbReference type="PANTHER" id="PTHR14009">
    <property type="entry name" value="LEUCINE ZIPPER-EF-HAND CONTAINING TRANSMEMBRANE PROTEIN"/>
    <property type="match status" value="1"/>
</dbReference>
<dbReference type="EMBL" id="BEGY01000074">
    <property type="protein sequence ID" value="GAX81999.1"/>
    <property type="molecule type" value="Genomic_DNA"/>
</dbReference>
<dbReference type="SUPFAM" id="SSF47473">
    <property type="entry name" value="EF-hand"/>
    <property type="match status" value="1"/>
</dbReference>
<dbReference type="InterPro" id="IPR002048">
    <property type="entry name" value="EF_hand_dom"/>
</dbReference>
<name>A0A250XGG3_9CHLO</name>
<evidence type="ECO:0000256" key="1">
    <source>
        <dbReference type="ARBA" id="ARBA00004434"/>
    </source>
</evidence>
<evidence type="ECO:0000256" key="6">
    <source>
        <dbReference type="ARBA" id="ARBA00022792"/>
    </source>
</evidence>
<comment type="subcellular location">
    <subcellularLocation>
        <location evidence="1">Mitochondrion inner membrane</location>
        <topology evidence="1">Single-pass membrane protein</topology>
    </subcellularLocation>
</comment>
<dbReference type="Pfam" id="PF07766">
    <property type="entry name" value="LETM1_RBD"/>
    <property type="match status" value="1"/>
</dbReference>
<dbReference type="Proteomes" id="UP000232323">
    <property type="component" value="Unassembled WGS sequence"/>
</dbReference>
<evidence type="ECO:0000256" key="5">
    <source>
        <dbReference type="ARBA" id="ARBA00022692"/>
    </source>
</evidence>
<feature type="domain" description="EF-hand" evidence="15">
    <location>
        <begin position="695"/>
        <end position="730"/>
    </location>
</feature>
<evidence type="ECO:0000256" key="10">
    <source>
        <dbReference type="ARBA" id="ARBA00023136"/>
    </source>
</evidence>
<dbReference type="InterPro" id="IPR044202">
    <property type="entry name" value="LETM1/MDM38-like"/>
</dbReference>
<dbReference type="PROSITE" id="PS51758">
    <property type="entry name" value="LETM1_RBD"/>
    <property type="match status" value="1"/>
</dbReference>
<dbReference type="GO" id="GO:0030003">
    <property type="term" value="P:intracellular monoatomic cation homeostasis"/>
    <property type="evidence" value="ECO:0007669"/>
    <property type="project" value="TreeGrafter"/>
</dbReference>
<keyword evidence="4" id="KW-0813">Transport</keyword>
<feature type="region of interest" description="Disordered" evidence="13">
    <location>
        <begin position="640"/>
        <end position="679"/>
    </location>
</feature>
<evidence type="ECO:0000256" key="3">
    <source>
        <dbReference type="ARBA" id="ARBA00020557"/>
    </source>
</evidence>
<feature type="transmembrane region" description="Helical" evidence="14">
    <location>
        <begin position="247"/>
        <end position="270"/>
    </location>
</feature>
<evidence type="ECO:0000256" key="7">
    <source>
        <dbReference type="ARBA" id="ARBA00022837"/>
    </source>
</evidence>
<feature type="domain" description="Letm1 RBD" evidence="16">
    <location>
        <begin position="293"/>
        <end position="493"/>
    </location>
</feature>
<evidence type="ECO:0000256" key="14">
    <source>
        <dbReference type="SAM" id="Phobius"/>
    </source>
</evidence>
<reference evidence="17 18" key="1">
    <citation type="submission" date="2017-08" db="EMBL/GenBank/DDBJ databases">
        <title>Acidophilic green algal genome provides insights into adaptation to an acidic environment.</title>
        <authorList>
            <person name="Hirooka S."/>
            <person name="Hirose Y."/>
            <person name="Kanesaki Y."/>
            <person name="Higuchi S."/>
            <person name="Fujiwara T."/>
            <person name="Onuma R."/>
            <person name="Era A."/>
            <person name="Ohbayashi R."/>
            <person name="Uzuka A."/>
            <person name="Nozaki H."/>
            <person name="Yoshikawa H."/>
            <person name="Miyagishima S.Y."/>
        </authorList>
    </citation>
    <scope>NUCLEOTIDE SEQUENCE [LARGE SCALE GENOMIC DNA]</scope>
    <source>
        <strain evidence="17 18">NIES-2499</strain>
    </source>
</reference>
<keyword evidence="6" id="KW-0999">Mitochondrion inner membrane</keyword>
<evidence type="ECO:0000256" key="8">
    <source>
        <dbReference type="ARBA" id="ARBA00022989"/>
    </source>
</evidence>
<evidence type="ECO:0000259" key="15">
    <source>
        <dbReference type="PROSITE" id="PS50222"/>
    </source>
</evidence>
<dbReference type="PANTHER" id="PTHR14009:SF1">
    <property type="entry name" value="MITOCHONDRIAL PROTON_CALCIUM EXCHANGER PROTEIN"/>
    <property type="match status" value="1"/>
</dbReference>
<evidence type="ECO:0000313" key="17">
    <source>
        <dbReference type="EMBL" id="GAX81999.1"/>
    </source>
</evidence>
<organism evidence="17 18">
    <name type="scientific">Chlamydomonas eustigma</name>
    <dbReference type="NCBI Taxonomy" id="1157962"/>
    <lineage>
        <taxon>Eukaryota</taxon>
        <taxon>Viridiplantae</taxon>
        <taxon>Chlorophyta</taxon>
        <taxon>core chlorophytes</taxon>
        <taxon>Chlorophyceae</taxon>
        <taxon>CS clade</taxon>
        <taxon>Chlamydomonadales</taxon>
        <taxon>Chlamydomonadaceae</taxon>
        <taxon>Chlamydomonas</taxon>
    </lineage>
</organism>
<evidence type="ECO:0000256" key="4">
    <source>
        <dbReference type="ARBA" id="ARBA00022449"/>
    </source>
</evidence>
<proteinExistence type="inferred from homology"/>
<keyword evidence="4" id="KW-0050">Antiport</keyword>
<keyword evidence="7" id="KW-0106">Calcium</keyword>